<dbReference type="Pfam" id="PF04773">
    <property type="entry name" value="FecR"/>
    <property type="match status" value="1"/>
</dbReference>
<gene>
    <name evidence="3" type="ORF">SAMN04490248_11911</name>
</gene>
<keyword evidence="4" id="KW-1185">Reference proteome</keyword>
<feature type="chain" id="PRO_5011777826" evidence="1">
    <location>
        <begin position="25"/>
        <end position="204"/>
    </location>
</feature>
<evidence type="ECO:0000256" key="1">
    <source>
        <dbReference type="SAM" id="SignalP"/>
    </source>
</evidence>
<name>A0A1H8UAV3_9RHOB</name>
<evidence type="ECO:0000259" key="2">
    <source>
        <dbReference type="Pfam" id="PF04773"/>
    </source>
</evidence>
<dbReference type="Gene3D" id="2.60.120.1440">
    <property type="match status" value="1"/>
</dbReference>
<feature type="signal peptide" evidence="1">
    <location>
        <begin position="1"/>
        <end position="24"/>
    </location>
</feature>
<feature type="domain" description="FecR protein" evidence="2">
    <location>
        <begin position="62"/>
        <end position="157"/>
    </location>
</feature>
<sequence length="204" mass="20970">MKHGSLLRGILASILIGLVSPAAAQTPGTCVVTRVEGQAFVSARGAGVRSAVTGLGLGRNAKLRTDAGGRITMTCSGGLDVVVGPESEVDVIGLLDGGARPFGLRLIDGIAGFLFSSDEENGVQVRTPSAVAAVRSTQWAMRVENRASAIFARTGMVFVVTDDDDARLGPGDGVDVTPSGEIGPVTPWGQARIDRFGALLGPDW</sequence>
<dbReference type="AlphaFoldDB" id="A0A1H8UAV3"/>
<dbReference type="EMBL" id="FODS01000019">
    <property type="protein sequence ID" value="SEP00167.1"/>
    <property type="molecule type" value="Genomic_DNA"/>
</dbReference>
<reference evidence="3 4" key="1">
    <citation type="submission" date="2016-10" db="EMBL/GenBank/DDBJ databases">
        <authorList>
            <person name="de Groot N.N."/>
        </authorList>
    </citation>
    <scope>NUCLEOTIDE SEQUENCE [LARGE SCALE GENOMIC DNA]</scope>
    <source>
        <strain evidence="3 4">DSM 27842</strain>
    </source>
</reference>
<dbReference type="OrthoDB" id="7705200at2"/>
<keyword evidence="1" id="KW-0732">Signal</keyword>
<accession>A0A1H8UAV3</accession>
<evidence type="ECO:0000313" key="4">
    <source>
        <dbReference type="Proteomes" id="UP000198893"/>
    </source>
</evidence>
<dbReference type="Proteomes" id="UP000198893">
    <property type="component" value="Unassembled WGS sequence"/>
</dbReference>
<proteinExistence type="predicted"/>
<protein>
    <submittedName>
        <fullName evidence="3">FecR protein</fullName>
    </submittedName>
</protein>
<dbReference type="InterPro" id="IPR006860">
    <property type="entry name" value="FecR"/>
</dbReference>
<evidence type="ECO:0000313" key="3">
    <source>
        <dbReference type="EMBL" id="SEP00167.1"/>
    </source>
</evidence>
<dbReference type="PANTHER" id="PTHR38731">
    <property type="entry name" value="LIPL45-RELATED LIPOPROTEIN-RELATED"/>
    <property type="match status" value="1"/>
</dbReference>
<dbReference type="RefSeq" id="WP_093119513.1">
    <property type="nucleotide sequence ID" value="NZ_FODS01000019.1"/>
</dbReference>
<organism evidence="3 4">
    <name type="scientific">Salinihabitans flavidus</name>
    <dbReference type="NCBI Taxonomy" id="569882"/>
    <lineage>
        <taxon>Bacteria</taxon>
        <taxon>Pseudomonadati</taxon>
        <taxon>Pseudomonadota</taxon>
        <taxon>Alphaproteobacteria</taxon>
        <taxon>Rhodobacterales</taxon>
        <taxon>Roseobacteraceae</taxon>
        <taxon>Salinihabitans</taxon>
    </lineage>
</organism>
<dbReference type="STRING" id="569882.SAMN04490248_11911"/>
<dbReference type="PANTHER" id="PTHR38731:SF3">
    <property type="entry name" value="BLL6125 PROTEIN"/>
    <property type="match status" value="1"/>
</dbReference>